<proteinExistence type="predicted"/>
<accession>A0A9P5Y5C1</accession>
<dbReference type="OrthoDB" id="3058933at2759"/>
<dbReference type="AlphaFoldDB" id="A0A9P5Y5C1"/>
<keyword evidence="2" id="KW-1185">Reference proteome</keyword>
<evidence type="ECO:0000313" key="1">
    <source>
        <dbReference type="EMBL" id="KAF9462979.1"/>
    </source>
</evidence>
<evidence type="ECO:0000313" key="2">
    <source>
        <dbReference type="Proteomes" id="UP000807353"/>
    </source>
</evidence>
<organism evidence="1 2">
    <name type="scientific">Collybia nuda</name>
    <dbReference type="NCBI Taxonomy" id="64659"/>
    <lineage>
        <taxon>Eukaryota</taxon>
        <taxon>Fungi</taxon>
        <taxon>Dikarya</taxon>
        <taxon>Basidiomycota</taxon>
        <taxon>Agaricomycotina</taxon>
        <taxon>Agaricomycetes</taxon>
        <taxon>Agaricomycetidae</taxon>
        <taxon>Agaricales</taxon>
        <taxon>Tricholomatineae</taxon>
        <taxon>Clitocybaceae</taxon>
        <taxon>Collybia</taxon>
    </lineage>
</organism>
<sequence>MDWLCIQNNVCDMLAGVHIDWELDWKGQQNRKLVKLFDAVEEAEPSLCHFQNQWAVEYLAKEVFTTTRHIPHAGTI</sequence>
<dbReference type="EMBL" id="MU150266">
    <property type="protein sequence ID" value="KAF9462979.1"/>
    <property type="molecule type" value="Genomic_DNA"/>
</dbReference>
<dbReference type="Proteomes" id="UP000807353">
    <property type="component" value="Unassembled WGS sequence"/>
</dbReference>
<comment type="caution">
    <text evidence="1">The sequence shown here is derived from an EMBL/GenBank/DDBJ whole genome shotgun (WGS) entry which is preliminary data.</text>
</comment>
<name>A0A9P5Y5C1_9AGAR</name>
<reference evidence="1" key="1">
    <citation type="submission" date="2020-11" db="EMBL/GenBank/DDBJ databases">
        <authorList>
            <consortium name="DOE Joint Genome Institute"/>
            <person name="Ahrendt S."/>
            <person name="Riley R."/>
            <person name="Andreopoulos W."/>
            <person name="Labutti K."/>
            <person name="Pangilinan J."/>
            <person name="Ruiz-Duenas F.J."/>
            <person name="Barrasa J.M."/>
            <person name="Sanchez-Garcia M."/>
            <person name="Camarero S."/>
            <person name="Miyauchi S."/>
            <person name="Serrano A."/>
            <person name="Linde D."/>
            <person name="Babiker R."/>
            <person name="Drula E."/>
            <person name="Ayuso-Fernandez I."/>
            <person name="Pacheco R."/>
            <person name="Padilla G."/>
            <person name="Ferreira P."/>
            <person name="Barriuso J."/>
            <person name="Kellner H."/>
            <person name="Castanera R."/>
            <person name="Alfaro M."/>
            <person name="Ramirez L."/>
            <person name="Pisabarro A.G."/>
            <person name="Kuo A."/>
            <person name="Tritt A."/>
            <person name="Lipzen A."/>
            <person name="He G."/>
            <person name="Yan M."/>
            <person name="Ng V."/>
            <person name="Cullen D."/>
            <person name="Martin F."/>
            <person name="Rosso M.-N."/>
            <person name="Henrissat B."/>
            <person name="Hibbett D."/>
            <person name="Martinez A.T."/>
            <person name="Grigoriev I.V."/>
        </authorList>
    </citation>
    <scope>NUCLEOTIDE SEQUENCE</scope>
    <source>
        <strain evidence="1">CBS 247.69</strain>
    </source>
</reference>
<gene>
    <name evidence="1" type="ORF">BDZ94DRAFT_1259798</name>
</gene>
<protein>
    <submittedName>
        <fullName evidence="1">Uncharacterized protein</fullName>
    </submittedName>
</protein>